<sequence length="208" mass="22615">MLGRYLHTRQQIWSAIDTPEATGGVTQEVQRWRATDRSAHELRVTLPSPSSAAPIIRDFAPGTYPLDFVRPSSLPEILAGQLARAGNRLPGPEHYLRAISNMFKNHCLDNAQRAAVVQILTDTDGLEFHGVVVDRAGRAGVAVSATSPSPVAGGELRDVLLFNPQTGDLLSHEQVLQVSRPGSAVRQAAVYSYVLYLACDYTDQRPSS</sequence>
<dbReference type="EMBL" id="BONY01000028">
    <property type="protein sequence ID" value="GIH06525.1"/>
    <property type="molecule type" value="Genomic_DNA"/>
</dbReference>
<keyword evidence="2" id="KW-1185">Reference proteome</keyword>
<dbReference type="AlphaFoldDB" id="A0A8J3Q9P9"/>
<gene>
    <name evidence="1" type="ORF">Rhe02_45920</name>
</gene>
<proteinExistence type="predicted"/>
<reference evidence="1" key="1">
    <citation type="submission" date="2021-01" db="EMBL/GenBank/DDBJ databases">
        <title>Whole genome shotgun sequence of Rhizocola hellebori NBRC 109834.</title>
        <authorList>
            <person name="Komaki H."/>
            <person name="Tamura T."/>
        </authorList>
    </citation>
    <scope>NUCLEOTIDE SEQUENCE</scope>
    <source>
        <strain evidence="1">NBRC 109834</strain>
    </source>
</reference>
<accession>A0A8J3Q9P9</accession>
<dbReference type="Proteomes" id="UP000612899">
    <property type="component" value="Unassembled WGS sequence"/>
</dbReference>
<organism evidence="1 2">
    <name type="scientific">Rhizocola hellebori</name>
    <dbReference type="NCBI Taxonomy" id="1392758"/>
    <lineage>
        <taxon>Bacteria</taxon>
        <taxon>Bacillati</taxon>
        <taxon>Actinomycetota</taxon>
        <taxon>Actinomycetes</taxon>
        <taxon>Micromonosporales</taxon>
        <taxon>Micromonosporaceae</taxon>
        <taxon>Rhizocola</taxon>
    </lineage>
</organism>
<name>A0A8J3Q9P9_9ACTN</name>
<evidence type="ECO:0000313" key="1">
    <source>
        <dbReference type="EMBL" id="GIH06525.1"/>
    </source>
</evidence>
<evidence type="ECO:0000313" key="2">
    <source>
        <dbReference type="Proteomes" id="UP000612899"/>
    </source>
</evidence>
<protein>
    <submittedName>
        <fullName evidence="1">Uncharacterized protein</fullName>
    </submittedName>
</protein>
<comment type="caution">
    <text evidence="1">The sequence shown here is derived from an EMBL/GenBank/DDBJ whole genome shotgun (WGS) entry which is preliminary data.</text>
</comment>